<dbReference type="AlphaFoldDB" id="A0A1E7FF11"/>
<evidence type="ECO:0000256" key="1">
    <source>
        <dbReference type="SAM" id="SignalP"/>
    </source>
</evidence>
<dbReference type="OrthoDB" id="286301at2759"/>
<name>A0A1E7FF11_9STRA</name>
<accession>A0A1E7FF11</accession>
<dbReference type="InterPro" id="IPR000782">
    <property type="entry name" value="FAS1_domain"/>
</dbReference>
<dbReference type="InParanoid" id="A0A1E7FF11"/>
<dbReference type="Gene3D" id="2.30.180.10">
    <property type="entry name" value="FAS1 domain"/>
    <property type="match status" value="1"/>
</dbReference>
<dbReference type="EMBL" id="KV784358">
    <property type="protein sequence ID" value="OEU16383.1"/>
    <property type="molecule type" value="Genomic_DNA"/>
</dbReference>
<keyword evidence="4" id="KW-1185">Reference proteome</keyword>
<dbReference type="SUPFAM" id="SSF82153">
    <property type="entry name" value="FAS1 domain"/>
    <property type="match status" value="1"/>
</dbReference>
<reference evidence="3 4" key="1">
    <citation type="submission" date="2016-09" db="EMBL/GenBank/DDBJ databases">
        <title>Extensive genetic diversity and differential bi-allelic expression allows diatom success in the polar Southern Ocean.</title>
        <authorList>
            <consortium name="DOE Joint Genome Institute"/>
            <person name="Mock T."/>
            <person name="Otillar R.P."/>
            <person name="Strauss J."/>
            <person name="Dupont C."/>
            <person name="Frickenhaus S."/>
            <person name="Maumus F."/>
            <person name="Mcmullan M."/>
            <person name="Sanges R."/>
            <person name="Schmutz J."/>
            <person name="Toseland A."/>
            <person name="Valas R."/>
            <person name="Veluchamy A."/>
            <person name="Ward B.J."/>
            <person name="Allen A."/>
            <person name="Barry K."/>
            <person name="Falciatore A."/>
            <person name="Ferrante M."/>
            <person name="Fortunato A.E."/>
            <person name="Gloeckner G."/>
            <person name="Gruber A."/>
            <person name="Hipkin R."/>
            <person name="Janech M."/>
            <person name="Kroth P."/>
            <person name="Leese F."/>
            <person name="Lindquist E."/>
            <person name="Lyon B.R."/>
            <person name="Martin J."/>
            <person name="Mayer C."/>
            <person name="Parker M."/>
            <person name="Quesneville H."/>
            <person name="Raymond J."/>
            <person name="Uhlig C."/>
            <person name="Valentin K.U."/>
            <person name="Worden A.Z."/>
            <person name="Armbrust E.V."/>
            <person name="Bowler C."/>
            <person name="Green B."/>
            <person name="Moulton V."/>
            <person name="Van Oosterhout C."/>
            <person name="Grigoriev I."/>
        </authorList>
    </citation>
    <scope>NUCLEOTIDE SEQUENCE [LARGE SCALE GENOMIC DNA]</scope>
    <source>
        <strain evidence="3 4">CCMP1102</strain>
    </source>
</reference>
<evidence type="ECO:0000259" key="2">
    <source>
        <dbReference type="PROSITE" id="PS50213"/>
    </source>
</evidence>
<dbReference type="PROSITE" id="PS50213">
    <property type="entry name" value="FAS1"/>
    <property type="match status" value="1"/>
</dbReference>
<dbReference type="Proteomes" id="UP000095751">
    <property type="component" value="Unassembled WGS sequence"/>
</dbReference>
<proteinExistence type="predicted"/>
<organism evidence="3 4">
    <name type="scientific">Fragilariopsis cylindrus CCMP1102</name>
    <dbReference type="NCBI Taxonomy" id="635003"/>
    <lineage>
        <taxon>Eukaryota</taxon>
        <taxon>Sar</taxon>
        <taxon>Stramenopiles</taxon>
        <taxon>Ochrophyta</taxon>
        <taxon>Bacillariophyta</taxon>
        <taxon>Bacillariophyceae</taxon>
        <taxon>Bacillariophycidae</taxon>
        <taxon>Bacillariales</taxon>
        <taxon>Bacillariaceae</taxon>
        <taxon>Fragilariopsis</taxon>
    </lineage>
</organism>
<sequence>MMSITKFALVAALVGGASAFSPAQKSGVSTALFNGPTLGSGGMADTRDPDAFIDADARKSISAAPSFEEYLKMRDGGAAAPAAAAPVAAAPVAAAPAAYAPPAAAAPAAPAAAAPAAAGGGDVASTLAGLEGPGQVWGADGIAVGKEESELKGYDNFGLFVARLQSSGVAAEIGGAGPFTIFAPTDTAVQSHETMVGPFDAAACKLHIVAGLVASSAVGTADLTSLGGVPLVYKRAFRKDFVNDVIIGEKTFGQFSDFPTDIACSNGVIHSVGISMAS</sequence>
<feature type="signal peptide" evidence="1">
    <location>
        <begin position="1"/>
        <end position="19"/>
    </location>
</feature>
<gene>
    <name evidence="3" type="ORF">FRACYDRAFT_261222</name>
</gene>
<keyword evidence="1" id="KW-0732">Signal</keyword>
<protein>
    <recommendedName>
        <fullName evidence="2">FAS1 domain-containing protein</fullName>
    </recommendedName>
</protein>
<evidence type="ECO:0000313" key="4">
    <source>
        <dbReference type="Proteomes" id="UP000095751"/>
    </source>
</evidence>
<evidence type="ECO:0000313" key="3">
    <source>
        <dbReference type="EMBL" id="OEU16383.1"/>
    </source>
</evidence>
<dbReference type="InterPro" id="IPR036378">
    <property type="entry name" value="FAS1_dom_sf"/>
</dbReference>
<feature type="chain" id="PRO_5009193007" description="FAS1 domain-containing protein" evidence="1">
    <location>
        <begin position="20"/>
        <end position="278"/>
    </location>
</feature>
<feature type="domain" description="FAS1" evidence="2">
    <location>
        <begin position="144"/>
        <end position="276"/>
    </location>
</feature>
<dbReference type="KEGG" id="fcy:FRACYDRAFT_261222"/>
<dbReference type="Pfam" id="PF02469">
    <property type="entry name" value="Fasciclin"/>
    <property type="match status" value="1"/>
</dbReference>